<dbReference type="Gene3D" id="2.40.50.100">
    <property type="match status" value="1"/>
</dbReference>
<dbReference type="PANTHER" id="PTHR30097:SF4">
    <property type="entry name" value="SLR6042 PROTEIN"/>
    <property type="match status" value="1"/>
</dbReference>
<dbReference type="SUPFAM" id="SSF111369">
    <property type="entry name" value="HlyD-like secretion proteins"/>
    <property type="match status" value="1"/>
</dbReference>
<organism evidence="7 8">
    <name type="scientific">Xanthocytophaga flava</name>
    <dbReference type="NCBI Taxonomy" id="3048013"/>
    <lineage>
        <taxon>Bacteria</taxon>
        <taxon>Pseudomonadati</taxon>
        <taxon>Bacteroidota</taxon>
        <taxon>Cytophagia</taxon>
        <taxon>Cytophagales</taxon>
        <taxon>Rhodocytophagaceae</taxon>
        <taxon>Xanthocytophaga</taxon>
    </lineage>
</organism>
<dbReference type="InterPro" id="IPR058647">
    <property type="entry name" value="BSH_CzcB-like"/>
</dbReference>
<dbReference type="Pfam" id="PF25973">
    <property type="entry name" value="BSH_CzcB"/>
    <property type="match status" value="1"/>
</dbReference>
<keyword evidence="4" id="KW-0472">Membrane</keyword>
<evidence type="ECO:0000256" key="2">
    <source>
        <dbReference type="ARBA" id="ARBA00022448"/>
    </source>
</evidence>
<accession>A0AAE3QYQ0</accession>
<dbReference type="GO" id="GO:0015679">
    <property type="term" value="P:plasma membrane copper ion transport"/>
    <property type="evidence" value="ECO:0007669"/>
    <property type="project" value="TreeGrafter"/>
</dbReference>
<keyword evidence="4" id="KW-0812">Transmembrane</keyword>
<dbReference type="GO" id="GO:0016020">
    <property type="term" value="C:membrane"/>
    <property type="evidence" value="ECO:0007669"/>
    <property type="project" value="InterPro"/>
</dbReference>
<keyword evidence="2" id="KW-0813">Transport</keyword>
<protein>
    <submittedName>
        <fullName evidence="7">Efflux RND transporter periplasmic adaptor subunit</fullName>
    </submittedName>
</protein>
<evidence type="ECO:0000259" key="6">
    <source>
        <dbReference type="Pfam" id="PF25973"/>
    </source>
</evidence>
<feature type="region of interest" description="Disordered" evidence="3">
    <location>
        <begin position="352"/>
        <end position="379"/>
    </location>
</feature>
<dbReference type="Proteomes" id="UP001241110">
    <property type="component" value="Unassembled WGS sequence"/>
</dbReference>
<dbReference type="RefSeq" id="WP_313989238.1">
    <property type="nucleotide sequence ID" value="NZ_JASJOS010000025.1"/>
</dbReference>
<dbReference type="Gene3D" id="1.10.287.470">
    <property type="entry name" value="Helix hairpin bin"/>
    <property type="match status" value="1"/>
</dbReference>
<dbReference type="AlphaFoldDB" id="A0AAE3QYQ0"/>
<sequence length="436" mass="48887">MKAFLKVDILKVNILTILIPLFFAIVIASCGKKTEENQTGGQPSEEHSEQEENQIVLSQIQFKGAQITFGKVEQRNLSGILQVNGTLDVPPQNLISVNAPLGGFVRKTSLLQGSRVKQGQVIAVIENQDFITLQQDYLDTRSRLEYIELEYNRQKELSQENVSSTKTFQQTASEYKSIASRLSGLKQKLELVGINPAALKEDQISRTVQMKSPVNGYVTTVNVNIGKYVNPTDVMFQIVDTEELHAELTLFEKDINRVRPGQKVRFRLQNESRERIARVSLVGKEISPERTVRVHTLIENPDEDLLPNMFIRAVIETDSASVNAVPDEAIVSSEGKKYIFIRKGILHDHVEKESHEHNEKTEGHPHAGEQHKEGDHDESEQISFQMVEIQTGVSENGYSEVILPENFDIINSQLVIKGAYSLLSVKNNGGDEGHGH</sequence>
<comment type="similarity">
    <text evidence="1">Belongs to the membrane fusion protein (MFP) (TC 8.A.1) family.</text>
</comment>
<feature type="domain" description="CusB-like beta-barrel" evidence="5">
    <location>
        <begin position="248"/>
        <end position="317"/>
    </location>
</feature>
<dbReference type="NCBIfam" id="TIGR01730">
    <property type="entry name" value="RND_mfp"/>
    <property type="match status" value="1"/>
</dbReference>
<gene>
    <name evidence="7" type="ORF">QNI16_36175</name>
</gene>
<keyword evidence="4" id="KW-1133">Transmembrane helix</keyword>
<comment type="caution">
    <text evidence="7">The sequence shown here is derived from an EMBL/GenBank/DDBJ whole genome shotgun (WGS) entry which is preliminary data.</text>
</comment>
<evidence type="ECO:0000256" key="4">
    <source>
        <dbReference type="SAM" id="Phobius"/>
    </source>
</evidence>
<dbReference type="InterPro" id="IPR006143">
    <property type="entry name" value="RND_pump_MFP"/>
</dbReference>
<feature type="compositionally biased region" description="Basic and acidic residues" evidence="3">
    <location>
        <begin position="352"/>
        <end position="375"/>
    </location>
</feature>
<dbReference type="GO" id="GO:0030313">
    <property type="term" value="C:cell envelope"/>
    <property type="evidence" value="ECO:0007669"/>
    <property type="project" value="TreeGrafter"/>
</dbReference>
<dbReference type="GO" id="GO:0022857">
    <property type="term" value="F:transmembrane transporter activity"/>
    <property type="evidence" value="ECO:0007669"/>
    <property type="project" value="InterPro"/>
</dbReference>
<dbReference type="PANTHER" id="PTHR30097">
    <property type="entry name" value="CATION EFFLUX SYSTEM PROTEIN CUSB"/>
    <property type="match status" value="1"/>
</dbReference>
<proteinExistence type="inferred from homology"/>
<reference evidence="7" key="1">
    <citation type="submission" date="2023-05" db="EMBL/GenBank/DDBJ databases">
        <authorList>
            <person name="Zhang X."/>
        </authorList>
    </citation>
    <scope>NUCLEOTIDE SEQUENCE</scope>
    <source>
        <strain evidence="7">YF14B1</strain>
    </source>
</reference>
<dbReference type="Pfam" id="PF25954">
    <property type="entry name" value="Beta-barrel_RND_2"/>
    <property type="match status" value="1"/>
</dbReference>
<dbReference type="InterPro" id="IPR051909">
    <property type="entry name" value="MFP_Cation_Efflux"/>
</dbReference>
<name>A0AAE3QYQ0_9BACT</name>
<feature type="domain" description="CzcB-like barrel-sandwich hybrid" evidence="6">
    <location>
        <begin position="96"/>
        <end position="240"/>
    </location>
</feature>
<dbReference type="EMBL" id="JASJOS010000025">
    <property type="protein sequence ID" value="MDJ1485975.1"/>
    <property type="molecule type" value="Genomic_DNA"/>
</dbReference>
<evidence type="ECO:0000313" key="8">
    <source>
        <dbReference type="Proteomes" id="UP001241110"/>
    </source>
</evidence>
<dbReference type="PROSITE" id="PS51257">
    <property type="entry name" value="PROKAR_LIPOPROTEIN"/>
    <property type="match status" value="1"/>
</dbReference>
<evidence type="ECO:0000256" key="1">
    <source>
        <dbReference type="ARBA" id="ARBA00009477"/>
    </source>
</evidence>
<evidence type="ECO:0000313" key="7">
    <source>
        <dbReference type="EMBL" id="MDJ1485975.1"/>
    </source>
</evidence>
<dbReference type="InterPro" id="IPR058792">
    <property type="entry name" value="Beta-barrel_RND_2"/>
</dbReference>
<dbReference type="Gene3D" id="2.40.30.170">
    <property type="match status" value="1"/>
</dbReference>
<evidence type="ECO:0000259" key="5">
    <source>
        <dbReference type="Pfam" id="PF25954"/>
    </source>
</evidence>
<feature type="transmembrane region" description="Helical" evidence="4">
    <location>
        <begin position="12"/>
        <end position="29"/>
    </location>
</feature>
<evidence type="ECO:0000256" key="3">
    <source>
        <dbReference type="SAM" id="MobiDB-lite"/>
    </source>
</evidence>
<dbReference type="GO" id="GO:0060003">
    <property type="term" value="P:copper ion export"/>
    <property type="evidence" value="ECO:0007669"/>
    <property type="project" value="TreeGrafter"/>
</dbReference>